<proteinExistence type="predicted"/>
<evidence type="ECO:0000256" key="7">
    <source>
        <dbReference type="ARBA" id="ARBA00023242"/>
    </source>
</evidence>
<dbReference type="GO" id="GO:0005634">
    <property type="term" value="C:nucleus"/>
    <property type="evidence" value="ECO:0007669"/>
    <property type="project" value="UniProtKB-SubCell"/>
</dbReference>
<keyword evidence="6 9" id="KW-0804">Transcription</keyword>
<dbReference type="PANTHER" id="PTHR31992:SF334">
    <property type="entry name" value="DOF ZINC FINGER PROTEIN"/>
    <property type="match status" value="1"/>
</dbReference>
<evidence type="ECO:0000256" key="3">
    <source>
        <dbReference type="ARBA" id="ARBA00022833"/>
    </source>
</evidence>
<sequence>MEISNARSQAMARHHVDGLLVCPKNQPQQERRPRPHPEQALKCPRCASTNTKFCYYNNYSLSQPRYFCKGCRRYWTQGGSLRNVPVGGGCRKNKRPSSSFPSKTTQDLDLTATSSINPLPPTFVPPPLASDLTLAFAGLHEKPLTEHLGLQSHCQSLLLEHASTDSLLATLSTNNGFLDTLSCGSADALNPSGLSNPYYGFGVHGSVEVKVGVSVEDRLMFPVGGLGDAAAGTVTGRGSWKDMDEGEAKLLMGLPWQVEGDGNMAVDSGRDWTGGASSWPGLTGSSMISAARTDVNNSDNENNSDIED</sequence>
<dbReference type="PROSITE" id="PS50884">
    <property type="entry name" value="ZF_DOF_2"/>
    <property type="match status" value="1"/>
</dbReference>
<dbReference type="OrthoDB" id="1927254at2759"/>
<accession>A0A9E7GD04</accession>
<dbReference type="InterPro" id="IPR003851">
    <property type="entry name" value="Znf_Dof"/>
</dbReference>
<keyword evidence="2 8" id="KW-0863">Zinc-finger</keyword>
<evidence type="ECO:0000256" key="10">
    <source>
        <dbReference type="SAM" id="MobiDB-lite"/>
    </source>
</evidence>
<feature type="region of interest" description="Disordered" evidence="10">
    <location>
        <begin position="85"/>
        <end position="106"/>
    </location>
</feature>
<keyword evidence="5 8" id="KW-0238">DNA-binding</keyword>
<organism evidence="12 13">
    <name type="scientific">Musa troglodytarum</name>
    <name type="common">fe'i banana</name>
    <dbReference type="NCBI Taxonomy" id="320322"/>
    <lineage>
        <taxon>Eukaryota</taxon>
        <taxon>Viridiplantae</taxon>
        <taxon>Streptophyta</taxon>
        <taxon>Embryophyta</taxon>
        <taxon>Tracheophyta</taxon>
        <taxon>Spermatophyta</taxon>
        <taxon>Magnoliopsida</taxon>
        <taxon>Liliopsida</taxon>
        <taxon>Zingiberales</taxon>
        <taxon>Musaceae</taxon>
        <taxon>Musa</taxon>
    </lineage>
</organism>
<evidence type="ECO:0000256" key="1">
    <source>
        <dbReference type="ARBA" id="ARBA00022723"/>
    </source>
</evidence>
<dbReference type="Pfam" id="PF02701">
    <property type="entry name" value="Zn_ribbon_Dof"/>
    <property type="match status" value="1"/>
</dbReference>
<gene>
    <name evidence="12" type="ORF">MUK42_03860</name>
</gene>
<evidence type="ECO:0000256" key="2">
    <source>
        <dbReference type="ARBA" id="ARBA00022771"/>
    </source>
</evidence>
<dbReference type="AlphaFoldDB" id="A0A9E7GD04"/>
<dbReference type="GO" id="GO:0003700">
    <property type="term" value="F:DNA-binding transcription factor activity"/>
    <property type="evidence" value="ECO:0007669"/>
    <property type="project" value="UniProtKB-UniRule"/>
</dbReference>
<evidence type="ECO:0000259" key="11">
    <source>
        <dbReference type="PROSITE" id="PS50884"/>
    </source>
</evidence>
<keyword evidence="13" id="KW-1185">Reference proteome</keyword>
<name>A0A9E7GD04_9LILI</name>
<evidence type="ECO:0000313" key="13">
    <source>
        <dbReference type="Proteomes" id="UP001055439"/>
    </source>
</evidence>
<keyword evidence="3 9" id="KW-0862">Zinc</keyword>
<reference evidence="12" key="1">
    <citation type="submission" date="2022-05" db="EMBL/GenBank/DDBJ databases">
        <title>The Musa troglodytarum L. genome provides insights into the mechanism of non-climacteric behaviour and enrichment of carotenoids.</title>
        <authorList>
            <person name="Wang J."/>
        </authorList>
    </citation>
    <scope>NUCLEOTIDE SEQUENCE</scope>
    <source>
        <tissue evidence="12">Leaf</tissue>
    </source>
</reference>
<comment type="function">
    <text evidence="9">Transcription factor that binds specifically to a 5'-AA[AG]G-3' consensus core sequence.</text>
</comment>
<protein>
    <recommendedName>
        <fullName evidence="9">Dof zinc finger protein</fullName>
    </recommendedName>
</protein>
<keyword evidence="7 8" id="KW-0539">Nucleus</keyword>
<keyword evidence="4 9" id="KW-0805">Transcription regulation</keyword>
<dbReference type="PROSITE" id="PS01361">
    <property type="entry name" value="ZF_DOF_1"/>
    <property type="match status" value="1"/>
</dbReference>
<dbReference type="GO" id="GO:0003677">
    <property type="term" value="F:DNA binding"/>
    <property type="evidence" value="ECO:0007669"/>
    <property type="project" value="UniProtKB-UniRule"/>
</dbReference>
<evidence type="ECO:0000256" key="5">
    <source>
        <dbReference type="ARBA" id="ARBA00023125"/>
    </source>
</evidence>
<comment type="subcellular location">
    <subcellularLocation>
        <location evidence="8 9">Nucleus</location>
    </subcellularLocation>
</comment>
<evidence type="ECO:0000256" key="6">
    <source>
        <dbReference type="ARBA" id="ARBA00023163"/>
    </source>
</evidence>
<keyword evidence="1 9" id="KW-0479">Metal-binding</keyword>
<dbReference type="InterPro" id="IPR045174">
    <property type="entry name" value="Dof"/>
</dbReference>
<dbReference type="PANTHER" id="PTHR31992">
    <property type="entry name" value="DOF ZINC FINGER PROTEIN DOF1.4-RELATED"/>
    <property type="match status" value="1"/>
</dbReference>
<dbReference type="EMBL" id="CP097508">
    <property type="protein sequence ID" value="URE10322.1"/>
    <property type="molecule type" value="Genomic_DNA"/>
</dbReference>
<feature type="compositionally biased region" description="Polar residues" evidence="10">
    <location>
        <begin position="96"/>
        <end position="106"/>
    </location>
</feature>
<evidence type="ECO:0000256" key="4">
    <source>
        <dbReference type="ARBA" id="ARBA00023015"/>
    </source>
</evidence>
<feature type="domain" description="Dof-type" evidence="11">
    <location>
        <begin position="41"/>
        <end position="95"/>
    </location>
</feature>
<evidence type="ECO:0000313" key="12">
    <source>
        <dbReference type="EMBL" id="URE10322.1"/>
    </source>
</evidence>
<evidence type="ECO:0000256" key="9">
    <source>
        <dbReference type="RuleBase" id="RU369094"/>
    </source>
</evidence>
<dbReference type="GO" id="GO:0008270">
    <property type="term" value="F:zinc ion binding"/>
    <property type="evidence" value="ECO:0007669"/>
    <property type="project" value="UniProtKB-KW"/>
</dbReference>
<dbReference type="Proteomes" id="UP001055439">
    <property type="component" value="Chromosome 6"/>
</dbReference>
<evidence type="ECO:0000256" key="8">
    <source>
        <dbReference type="PROSITE-ProRule" id="PRU00071"/>
    </source>
</evidence>